<evidence type="ECO:0000313" key="3">
    <source>
        <dbReference type="Proteomes" id="UP001224775"/>
    </source>
</evidence>
<name>A0AAD9D4K9_9STRA</name>
<keyword evidence="1" id="KW-0812">Transmembrane</keyword>
<comment type="caution">
    <text evidence="2">The sequence shown here is derived from an EMBL/GenBank/DDBJ whole genome shotgun (WGS) entry which is preliminary data.</text>
</comment>
<dbReference type="Pfam" id="PF13306">
    <property type="entry name" value="LRR_5"/>
    <property type="match status" value="1"/>
</dbReference>
<dbReference type="Proteomes" id="UP001224775">
    <property type="component" value="Unassembled WGS sequence"/>
</dbReference>
<dbReference type="PANTHER" id="PTHR45661">
    <property type="entry name" value="SURFACE ANTIGEN"/>
    <property type="match status" value="1"/>
</dbReference>
<dbReference type="InterPro" id="IPR026906">
    <property type="entry name" value="LRR_5"/>
</dbReference>
<dbReference type="PANTHER" id="PTHR45661:SF3">
    <property type="entry name" value="IG-LIKE DOMAIN-CONTAINING PROTEIN"/>
    <property type="match status" value="1"/>
</dbReference>
<keyword evidence="1" id="KW-0472">Membrane</keyword>
<proteinExistence type="predicted"/>
<feature type="transmembrane region" description="Helical" evidence="1">
    <location>
        <begin position="341"/>
        <end position="362"/>
    </location>
</feature>
<gene>
    <name evidence="2" type="ORF">QTG54_015815</name>
</gene>
<evidence type="ECO:0000313" key="2">
    <source>
        <dbReference type="EMBL" id="KAK1733527.1"/>
    </source>
</evidence>
<reference evidence="2" key="1">
    <citation type="submission" date="2023-06" db="EMBL/GenBank/DDBJ databases">
        <title>Survivors Of The Sea: Transcriptome response of Skeletonema marinoi to long-term dormancy.</title>
        <authorList>
            <person name="Pinder M.I.M."/>
            <person name="Kourtchenko O."/>
            <person name="Robertson E.K."/>
            <person name="Larsson T."/>
            <person name="Maumus F."/>
            <person name="Osuna-Cruz C.M."/>
            <person name="Vancaester E."/>
            <person name="Stenow R."/>
            <person name="Vandepoele K."/>
            <person name="Ploug H."/>
            <person name="Bruchert V."/>
            <person name="Godhe A."/>
            <person name="Topel M."/>
        </authorList>
    </citation>
    <scope>NUCLEOTIDE SEQUENCE</scope>
    <source>
        <strain evidence="2">R05AC</strain>
    </source>
</reference>
<dbReference type="InterPro" id="IPR053139">
    <property type="entry name" value="Surface_bspA-like"/>
</dbReference>
<accession>A0AAD9D4K9</accession>
<dbReference type="Gene3D" id="3.80.10.10">
    <property type="entry name" value="Ribonuclease Inhibitor"/>
    <property type="match status" value="1"/>
</dbReference>
<feature type="transmembrane region" description="Helical" evidence="1">
    <location>
        <begin position="419"/>
        <end position="442"/>
    </location>
</feature>
<sequence length="448" mass="49925">MSDEGNNNFMRHVYMGEEGEIIPEGATHVIVHESVTVIRERAFEGNRGIVEVICHEGVENIEEAAFSVCPSLERVIMPGVTIVECCAFCGCEALRDVECDKLEIIREGAFCGCESLKCINLPSAKIVEASAFEDCTALLDVKFGSKLERIEKCAFLECTSLGRITIPFKDGIITHDNIFTGCKNLKYVDLVEGELYETVAALHLEDWRNRMNEEIHAINQILPDADAGDRLRNDMGRKAIVIRGRIRAVLGKIIEYKAEHRRVIDEAATTLQRFLSQEIVIHSVLPFLELPSYSFEVRLDRLVEKDIPEIFSNGEQLPLENELAAAVTKDKTAKARMFGRIFIISFPILFLLVVVISLVYFISFGMPDELKNTFRSYACDSTPINPYPAPAASMGNSMLAMISSLVESSPRLSLELLPMAAMVGAAIHLIPHLLVHFVEYILSGEIVV</sequence>
<keyword evidence="3" id="KW-1185">Reference proteome</keyword>
<dbReference type="AlphaFoldDB" id="A0AAD9D4K9"/>
<dbReference type="EMBL" id="JATAAI010000048">
    <property type="protein sequence ID" value="KAK1733527.1"/>
    <property type="molecule type" value="Genomic_DNA"/>
</dbReference>
<dbReference type="InterPro" id="IPR032675">
    <property type="entry name" value="LRR_dom_sf"/>
</dbReference>
<evidence type="ECO:0000256" key="1">
    <source>
        <dbReference type="SAM" id="Phobius"/>
    </source>
</evidence>
<evidence type="ECO:0008006" key="4">
    <source>
        <dbReference type="Google" id="ProtNLM"/>
    </source>
</evidence>
<dbReference type="SUPFAM" id="SSF52058">
    <property type="entry name" value="L domain-like"/>
    <property type="match status" value="1"/>
</dbReference>
<keyword evidence="1" id="KW-1133">Transmembrane helix</keyword>
<protein>
    <recommendedName>
        <fullName evidence="4">Leucine-rich repeat domain-containing protein</fullName>
    </recommendedName>
</protein>
<organism evidence="2 3">
    <name type="scientific">Skeletonema marinoi</name>
    <dbReference type="NCBI Taxonomy" id="267567"/>
    <lineage>
        <taxon>Eukaryota</taxon>
        <taxon>Sar</taxon>
        <taxon>Stramenopiles</taxon>
        <taxon>Ochrophyta</taxon>
        <taxon>Bacillariophyta</taxon>
        <taxon>Coscinodiscophyceae</taxon>
        <taxon>Thalassiosirophycidae</taxon>
        <taxon>Thalassiosirales</taxon>
        <taxon>Skeletonemataceae</taxon>
        <taxon>Skeletonema</taxon>
        <taxon>Skeletonema marinoi-dohrnii complex</taxon>
    </lineage>
</organism>